<keyword evidence="2" id="KW-1185">Reference proteome</keyword>
<reference evidence="1 2" key="1">
    <citation type="submission" date="2019-07" db="EMBL/GenBank/DDBJ databases">
        <authorList>
            <person name="Huq M.A."/>
        </authorList>
    </citation>
    <scope>NUCLEOTIDE SEQUENCE [LARGE SCALE GENOMIC DNA]</scope>
    <source>
        <strain evidence="1 2">MAH-19</strain>
    </source>
</reference>
<evidence type="ECO:0000313" key="1">
    <source>
        <dbReference type="EMBL" id="TSJ34914.1"/>
    </source>
</evidence>
<sequence>MRPGDFYGGTSGLKIAVPKRDFPPEHAALSRLGYYALQENSLEINSSFYKIPQAKTIQRWSTEVPARFRFTFKLWKGITHQKNLLFNQDDIGRFMQAINLPEAQKGCLLVQFPPSLQVSALPQLAELLDNLSQFDWRIAVEFRHDSWYNDPVYALLNGQQVAMVIQDMPKSATPFETTADDLVYLRFHGPGGNYKGSYTDSFLSEYATFIREWQEEGKTIYAYFNNTAGDALANLQLLKSFN</sequence>
<comment type="caution">
    <text evidence="1">The sequence shown here is derived from an EMBL/GenBank/DDBJ whole genome shotgun (WGS) entry which is preliminary data.</text>
</comment>
<dbReference type="Pfam" id="PF01904">
    <property type="entry name" value="DUF72"/>
    <property type="match status" value="1"/>
</dbReference>
<dbReference type="EMBL" id="VLPK01000009">
    <property type="protein sequence ID" value="TSJ34914.1"/>
    <property type="molecule type" value="Genomic_DNA"/>
</dbReference>
<dbReference type="InterPro" id="IPR036520">
    <property type="entry name" value="UPF0759_sf"/>
</dbReference>
<dbReference type="Proteomes" id="UP000318733">
    <property type="component" value="Unassembled WGS sequence"/>
</dbReference>
<dbReference type="OrthoDB" id="9780310at2"/>
<evidence type="ECO:0000313" key="2">
    <source>
        <dbReference type="Proteomes" id="UP000318733"/>
    </source>
</evidence>
<organism evidence="1 2">
    <name type="scientific">Mucilaginibacter corticis</name>
    <dbReference type="NCBI Taxonomy" id="2597670"/>
    <lineage>
        <taxon>Bacteria</taxon>
        <taxon>Pseudomonadati</taxon>
        <taxon>Bacteroidota</taxon>
        <taxon>Sphingobacteriia</taxon>
        <taxon>Sphingobacteriales</taxon>
        <taxon>Sphingobacteriaceae</taxon>
        <taxon>Mucilaginibacter</taxon>
    </lineage>
</organism>
<dbReference type="PANTHER" id="PTHR30348">
    <property type="entry name" value="UNCHARACTERIZED PROTEIN YECE"/>
    <property type="match status" value="1"/>
</dbReference>
<dbReference type="RefSeq" id="WP_144250876.1">
    <property type="nucleotide sequence ID" value="NZ_VLPK01000009.1"/>
</dbReference>
<dbReference type="AlphaFoldDB" id="A0A556M4U1"/>
<dbReference type="InterPro" id="IPR002763">
    <property type="entry name" value="DUF72"/>
</dbReference>
<dbReference type="Gene3D" id="3.20.20.410">
    <property type="entry name" value="Protein of unknown function UPF0759"/>
    <property type="match status" value="1"/>
</dbReference>
<proteinExistence type="predicted"/>
<accession>A0A556M4U1</accession>
<dbReference type="PANTHER" id="PTHR30348:SF4">
    <property type="entry name" value="DUF72 DOMAIN-CONTAINING PROTEIN"/>
    <property type="match status" value="1"/>
</dbReference>
<dbReference type="SUPFAM" id="SSF117396">
    <property type="entry name" value="TM1631-like"/>
    <property type="match status" value="1"/>
</dbReference>
<gene>
    <name evidence="1" type="ORF">FO440_24045</name>
</gene>
<name>A0A556M4U1_9SPHI</name>
<protein>
    <submittedName>
        <fullName evidence="1">DUF72 domain-containing protein</fullName>
    </submittedName>
</protein>